<dbReference type="Gene3D" id="3.30.420.40">
    <property type="match status" value="1"/>
</dbReference>
<reference evidence="2 3" key="1">
    <citation type="journal article" date="2019" name="Nat. Microbiol.">
        <title>Mediterranean grassland soil C-N compound turnover is dependent on rainfall and depth, and is mediated by genomically divergent microorganisms.</title>
        <authorList>
            <person name="Diamond S."/>
            <person name="Andeer P.F."/>
            <person name="Li Z."/>
            <person name="Crits-Christoph A."/>
            <person name="Burstein D."/>
            <person name="Anantharaman K."/>
            <person name="Lane K.R."/>
            <person name="Thomas B.C."/>
            <person name="Pan C."/>
            <person name="Northen T.R."/>
            <person name="Banfield J.F."/>
        </authorList>
    </citation>
    <scope>NUCLEOTIDE SEQUENCE [LARGE SCALE GENOMIC DNA]</scope>
    <source>
        <strain evidence="2">WS_5</strain>
    </source>
</reference>
<gene>
    <name evidence="2" type="primary">tsaB</name>
    <name evidence="2" type="ORF">E6K75_03885</name>
</gene>
<dbReference type="NCBIfam" id="TIGR03725">
    <property type="entry name" value="T6A_YeaZ"/>
    <property type="match status" value="1"/>
</dbReference>
<protein>
    <submittedName>
        <fullName evidence="2">tRNA (Adenosine(37)-N6)-threonylcarbamoyltransferase complex dimerization subunit type 1 TsaB</fullName>
    </submittedName>
</protein>
<dbReference type="GO" id="GO:0002949">
    <property type="term" value="P:tRNA threonylcarbamoyladenosine modification"/>
    <property type="evidence" value="ECO:0007669"/>
    <property type="project" value="InterPro"/>
</dbReference>
<dbReference type="InterPro" id="IPR000905">
    <property type="entry name" value="Gcp-like_dom"/>
</dbReference>
<comment type="caution">
    <text evidence="2">The sequence shown here is derived from an EMBL/GenBank/DDBJ whole genome shotgun (WGS) entry which is preliminary data.</text>
</comment>
<name>A0A538T7H9_UNCEI</name>
<evidence type="ECO:0000259" key="1">
    <source>
        <dbReference type="Pfam" id="PF00814"/>
    </source>
</evidence>
<evidence type="ECO:0000313" key="3">
    <source>
        <dbReference type="Proteomes" id="UP000320913"/>
    </source>
</evidence>
<dbReference type="SUPFAM" id="SSF53067">
    <property type="entry name" value="Actin-like ATPase domain"/>
    <property type="match status" value="1"/>
</dbReference>
<feature type="domain" description="Gcp-like" evidence="1">
    <location>
        <begin position="48"/>
        <end position="125"/>
    </location>
</feature>
<proteinExistence type="predicted"/>
<sequence>MAASASRGRSGVRVVSAGRLVLGIDTAQRFGSIALAGNGNAAAWESLAPGEHSSGLSRAAERILSGRGLELQDLAGIAVSGGPGSFTGLRIGLAWAKGVCLGLSLELTLVSEHEVNAYRHRQSPGLIATVLLVATLREAAGASKVTVAAPELPSPLLESLRGAGFLTASADSLPPTAAAVAELGDRNLLAGRAEDLAAAAPSYGRAPNARKPTPSP</sequence>
<dbReference type="EMBL" id="VBOV01000098">
    <property type="protein sequence ID" value="TMQ59586.1"/>
    <property type="molecule type" value="Genomic_DNA"/>
</dbReference>
<dbReference type="Pfam" id="PF00814">
    <property type="entry name" value="TsaD"/>
    <property type="match status" value="1"/>
</dbReference>
<dbReference type="GO" id="GO:0016740">
    <property type="term" value="F:transferase activity"/>
    <property type="evidence" value="ECO:0007669"/>
    <property type="project" value="UniProtKB-KW"/>
</dbReference>
<dbReference type="InterPro" id="IPR043129">
    <property type="entry name" value="ATPase_NBD"/>
</dbReference>
<dbReference type="InterPro" id="IPR022496">
    <property type="entry name" value="T6A_TsaB"/>
</dbReference>
<dbReference type="Proteomes" id="UP000320913">
    <property type="component" value="Unassembled WGS sequence"/>
</dbReference>
<keyword evidence="2" id="KW-0808">Transferase</keyword>
<dbReference type="AlphaFoldDB" id="A0A538T7H9"/>
<evidence type="ECO:0000313" key="2">
    <source>
        <dbReference type="EMBL" id="TMQ59586.1"/>
    </source>
</evidence>
<accession>A0A538T7H9</accession>
<organism evidence="2 3">
    <name type="scientific">Eiseniibacteriota bacterium</name>
    <dbReference type="NCBI Taxonomy" id="2212470"/>
    <lineage>
        <taxon>Bacteria</taxon>
        <taxon>Candidatus Eiseniibacteriota</taxon>
    </lineage>
</organism>